<comment type="similarity">
    <text evidence="1 5">Belongs to the DNA glycosylase MPG family.</text>
</comment>
<evidence type="ECO:0000256" key="2">
    <source>
        <dbReference type="ARBA" id="ARBA00022763"/>
    </source>
</evidence>
<dbReference type="HAMAP" id="MF_00527">
    <property type="entry name" value="3MGH"/>
    <property type="match status" value="1"/>
</dbReference>
<evidence type="ECO:0000256" key="5">
    <source>
        <dbReference type="HAMAP-Rule" id="MF_00527"/>
    </source>
</evidence>
<keyword evidence="2 5" id="KW-0227">DNA damage</keyword>
<keyword evidence="7" id="KW-1185">Reference proteome</keyword>
<accession>A0A7S7NQU4</accession>
<evidence type="ECO:0000313" key="6">
    <source>
        <dbReference type="EMBL" id="QOY88092.1"/>
    </source>
</evidence>
<dbReference type="Pfam" id="PF02245">
    <property type="entry name" value="Pur_DNA_glyco"/>
    <property type="match status" value="2"/>
</dbReference>
<sequence length="165" mass="18077">MHPRVLPRSFYKRPTVEVARSLLGQILEFNGRRGRILEVEAYLGEGDRAAHSHRGITPRTKVIFGPPGHAYVYFIYGMYYCLNVVAEPEGVAGGVLIRSVEGAGNGPGKLTRSLGITLEQNGCDLTKGPIRVLSGPPIDHEAIEVTPRIGIRLDAHLPLRFVLRG</sequence>
<dbReference type="RefSeq" id="WP_194449755.1">
    <property type="nucleotide sequence ID" value="NZ_CP063849.1"/>
</dbReference>
<dbReference type="GO" id="GO:0003905">
    <property type="term" value="F:alkylbase DNA N-glycosylase activity"/>
    <property type="evidence" value="ECO:0007669"/>
    <property type="project" value="InterPro"/>
</dbReference>
<dbReference type="EC" id="3.2.2.-" evidence="5"/>
<proteinExistence type="inferred from homology"/>
<evidence type="ECO:0000313" key="7">
    <source>
        <dbReference type="Proteomes" id="UP000593892"/>
    </source>
</evidence>
<dbReference type="GO" id="GO:0006284">
    <property type="term" value="P:base-excision repair"/>
    <property type="evidence" value="ECO:0007669"/>
    <property type="project" value="InterPro"/>
</dbReference>
<reference evidence="6 7" key="1">
    <citation type="submission" date="2020-10" db="EMBL/GenBank/DDBJ databases">
        <title>Complete genome sequence of Paludibaculum fermentans P105T, a facultatively anaerobic acidobacterium capable of dissimilatory Fe(III) reduction.</title>
        <authorList>
            <person name="Dedysh S.N."/>
            <person name="Beletsky A.V."/>
            <person name="Kulichevskaya I.S."/>
            <person name="Mardanov A.V."/>
            <person name="Ravin N.V."/>
        </authorList>
    </citation>
    <scope>NUCLEOTIDE SEQUENCE [LARGE SCALE GENOMIC DNA]</scope>
    <source>
        <strain evidence="6 7">P105</strain>
    </source>
</reference>
<dbReference type="SUPFAM" id="SSF50486">
    <property type="entry name" value="FMT C-terminal domain-like"/>
    <property type="match status" value="1"/>
</dbReference>
<protein>
    <recommendedName>
        <fullName evidence="5">Putative 3-methyladenine DNA glycosylase</fullName>
        <ecNumber evidence="5">3.2.2.-</ecNumber>
    </recommendedName>
</protein>
<dbReference type="GO" id="GO:0003677">
    <property type="term" value="F:DNA binding"/>
    <property type="evidence" value="ECO:0007669"/>
    <property type="project" value="InterPro"/>
</dbReference>
<dbReference type="PANTHER" id="PTHR10429">
    <property type="entry name" value="DNA-3-METHYLADENINE GLYCOSYLASE"/>
    <property type="match status" value="1"/>
</dbReference>
<organism evidence="6 7">
    <name type="scientific">Paludibaculum fermentans</name>
    <dbReference type="NCBI Taxonomy" id="1473598"/>
    <lineage>
        <taxon>Bacteria</taxon>
        <taxon>Pseudomonadati</taxon>
        <taxon>Acidobacteriota</taxon>
        <taxon>Terriglobia</taxon>
        <taxon>Bryobacterales</taxon>
        <taxon>Bryobacteraceae</taxon>
        <taxon>Paludibaculum</taxon>
    </lineage>
</organism>
<dbReference type="EMBL" id="CP063849">
    <property type="protein sequence ID" value="QOY88092.1"/>
    <property type="molecule type" value="Genomic_DNA"/>
</dbReference>
<keyword evidence="3 5" id="KW-0378">Hydrolase</keyword>
<dbReference type="CDD" id="cd00540">
    <property type="entry name" value="AAG"/>
    <property type="match status" value="1"/>
</dbReference>
<gene>
    <name evidence="6" type="ORF">IRI77_36050</name>
</gene>
<dbReference type="AlphaFoldDB" id="A0A7S7NQU4"/>
<name>A0A7S7NQU4_PALFE</name>
<dbReference type="KEGG" id="pfer:IRI77_36050"/>
<evidence type="ECO:0000256" key="1">
    <source>
        <dbReference type="ARBA" id="ARBA00009232"/>
    </source>
</evidence>
<dbReference type="InterPro" id="IPR003180">
    <property type="entry name" value="MPG"/>
</dbReference>
<dbReference type="Gene3D" id="3.10.300.10">
    <property type="entry name" value="Methylpurine-DNA glycosylase (MPG)"/>
    <property type="match status" value="2"/>
</dbReference>
<dbReference type="Proteomes" id="UP000593892">
    <property type="component" value="Chromosome"/>
</dbReference>
<evidence type="ECO:0000256" key="3">
    <source>
        <dbReference type="ARBA" id="ARBA00022801"/>
    </source>
</evidence>
<dbReference type="InterPro" id="IPR036995">
    <property type="entry name" value="MPG_sf"/>
</dbReference>
<dbReference type="InterPro" id="IPR011034">
    <property type="entry name" value="Formyl_transferase-like_C_sf"/>
</dbReference>
<dbReference type="PANTHER" id="PTHR10429:SF0">
    <property type="entry name" value="DNA-3-METHYLADENINE GLYCOSYLASE"/>
    <property type="match status" value="1"/>
</dbReference>
<keyword evidence="4 5" id="KW-0234">DNA repair</keyword>
<evidence type="ECO:0000256" key="4">
    <source>
        <dbReference type="ARBA" id="ARBA00023204"/>
    </source>
</evidence>